<name>A0AB38YH01_9GAMM</name>
<dbReference type="PANTHER" id="PTHR11879">
    <property type="entry name" value="ASPARTATE AMINOTRANSFERASE"/>
    <property type="match status" value="1"/>
</dbReference>
<keyword evidence="5" id="KW-0808">Transferase</keyword>
<evidence type="ECO:0000313" key="8">
    <source>
        <dbReference type="EMBL" id="WLD58627.1"/>
    </source>
</evidence>
<dbReference type="PRINTS" id="PR00799">
    <property type="entry name" value="TRANSAMINASE"/>
</dbReference>
<evidence type="ECO:0000256" key="1">
    <source>
        <dbReference type="ARBA" id="ARBA00001933"/>
    </source>
</evidence>
<dbReference type="GO" id="GO:0004838">
    <property type="term" value="F:L-tyrosine-2-oxoglutarate transaminase activity"/>
    <property type="evidence" value="ECO:0007669"/>
    <property type="project" value="TreeGrafter"/>
</dbReference>
<evidence type="ECO:0000256" key="4">
    <source>
        <dbReference type="ARBA" id="ARBA00022576"/>
    </source>
</evidence>
<dbReference type="InterPro" id="IPR015422">
    <property type="entry name" value="PyrdxlP-dep_Trfase_small"/>
</dbReference>
<evidence type="ECO:0000256" key="6">
    <source>
        <dbReference type="ARBA" id="ARBA00022898"/>
    </source>
</evidence>
<dbReference type="PANTHER" id="PTHR11879:SF22">
    <property type="entry name" value="ASPARTATE AMINOTRANSFERASE, MITOCHONDRIAL"/>
    <property type="match status" value="1"/>
</dbReference>
<dbReference type="NCBIfam" id="NF006719">
    <property type="entry name" value="PRK09257.1"/>
    <property type="match status" value="1"/>
</dbReference>
<dbReference type="SUPFAM" id="SSF53383">
    <property type="entry name" value="PLP-dependent transferases"/>
    <property type="match status" value="1"/>
</dbReference>
<comment type="similarity">
    <text evidence="2">Belongs to the class-I pyridoxal-phosphate-dependent aminotransferase family.</text>
</comment>
<dbReference type="EMBL" id="CP101717">
    <property type="protein sequence ID" value="WLD58627.1"/>
    <property type="molecule type" value="Genomic_DNA"/>
</dbReference>
<keyword evidence="6" id="KW-0663">Pyridoxal phosphate</keyword>
<comment type="cofactor">
    <cofactor evidence="1">
        <name>pyridoxal 5'-phosphate</name>
        <dbReference type="ChEBI" id="CHEBI:597326"/>
    </cofactor>
</comment>
<dbReference type="InterPro" id="IPR015421">
    <property type="entry name" value="PyrdxlP-dep_Trfase_major"/>
</dbReference>
<evidence type="ECO:0000256" key="2">
    <source>
        <dbReference type="ARBA" id="ARBA00007441"/>
    </source>
</evidence>
<organism evidence="8">
    <name type="scientific">Salinispirillum sp. LH 10-3-1</name>
    <dbReference type="NCBI Taxonomy" id="2952525"/>
    <lineage>
        <taxon>Bacteria</taxon>
        <taxon>Pseudomonadati</taxon>
        <taxon>Pseudomonadota</taxon>
        <taxon>Gammaproteobacteria</taxon>
        <taxon>Oceanospirillales</taxon>
        <taxon>Saccharospirillaceae</taxon>
        <taxon>Salinispirillum</taxon>
    </lineage>
</organism>
<dbReference type="GO" id="GO:0033585">
    <property type="term" value="P:L-phenylalanine biosynthetic process from chorismate via phenylpyruvate"/>
    <property type="evidence" value="ECO:0007669"/>
    <property type="project" value="TreeGrafter"/>
</dbReference>
<keyword evidence="4 8" id="KW-0032">Aminotransferase</keyword>
<dbReference type="InterPro" id="IPR015424">
    <property type="entry name" value="PyrdxlP-dep_Trfase"/>
</dbReference>
<accession>A0AB38YH01</accession>
<dbReference type="Pfam" id="PF00155">
    <property type="entry name" value="Aminotran_1_2"/>
    <property type="match status" value="1"/>
</dbReference>
<dbReference type="InterPro" id="IPR000796">
    <property type="entry name" value="Asp_trans"/>
</dbReference>
<evidence type="ECO:0000259" key="7">
    <source>
        <dbReference type="Pfam" id="PF00155"/>
    </source>
</evidence>
<dbReference type="RefSeq" id="WP_304995913.1">
    <property type="nucleotide sequence ID" value="NZ_CP101717.1"/>
</dbReference>
<dbReference type="GO" id="GO:0030170">
    <property type="term" value="F:pyridoxal phosphate binding"/>
    <property type="evidence" value="ECO:0007669"/>
    <property type="project" value="InterPro"/>
</dbReference>
<sequence length="396" mass="43002">MILDNLTPVGLDPILSLSAACRADDRPHKVDLGIGVYRDSHGETPVMVAIKMAEARLLEHQTSKAYVGMAGNESFNESMINLLLGESKAKARAVGVQTPGASGALRMLADVIKMSTPDATVWLSDLSYANHAPIMKTAGLNVRYYPYFDPETKLVQADAMLAALREAGKNDVVLLHGSCHNPTGADIDLDTWKNITTLAVSQGFLPFVDMAYQGFGDGMDEDAAGLRYLVDRVESMVIASSCSKNFGLYRERTGIAVVVGKTLEQAQAVKSRIMESARGTYTMPPDHGAALVDMILRDTSLRTNWQSEVSSMRQRVQTLRTLLADALREKSGTQDWEFIKHHKGMFSVLGITAEQAQAMRNDHAVYLVDSGRINVAGLQESQVNSVANALLKVTAG</sequence>
<comment type="subunit">
    <text evidence="3">Homodimer.</text>
</comment>
<dbReference type="FunFam" id="3.40.640.10:FF:000066">
    <property type="entry name" value="Aspartate aminotransferase"/>
    <property type="match status" value="1"/>
</dbReference>
<gene>
    <name evidence="8" type="ORF">NFC81_02245</name>
</gene>
<evidence type="ECO:0000256" key="3">
    <source>
        <dbReference type="ARBA" id="ARBA00011738"/>
    </source>
</evidence>
<proteinExistence type="inferred from homology"/>
<dbReference type="GO" id="GO:0005829">
    <property type="term" value="C:cytosol"/>
    <property type="evidence" value="ECO:0007669"/>
    <property type="project" value="TreeGrafter"/>
</dbReference>
<reference evidence="8" key="1">
    <citation type="submission" date="2022-07" db="EMBL/GenBank/DDBJ databases">
        <title>Complete genome sequence of Salinispirillum sp. LH10-3-1 capable of multiple carbohydrate inversion isolated from a soda lake.</title>
        <authorList>
            <person name="Liu J."/>
            <person name="Zhai Y."/>
            <person name="Zhang H."/>
            <person name="Yang H."/>
            <person name="Qu J."/>
            <person name="Li J."/>
        </authorList>
    </citation>
    <scope>NUCLEOTIDE SEQUENCE</scope>
    <source>
        <strain evidence="8">LH 10-3-1</strain>
    </source>
</reference>
<dbReference type="GO" id="GO:0042802">
    <property type="term" value="F:identical protein binding"/>
    <property type="evidence" value="ECO:0007669"/>
    <property type="project" value="TreeGrafter"/>
</dbReference>
<protein>
    <submittedName>
        <fullName evidence="8">Aspartate/tyrosine/aromatic aminotransferase</fullName>
    </submittedName>
</protein>
<feature type="domain" description="Aminotransferase class I/classII large" evidence="7">
    <location>
        <begin position="28"/>
        <end position="390"/>
    </location>
</feature>
<dbReference type="Gene3D" id="3.40.640.10">
    <property type="entry name" value="Type I PLP-dependent aspartate aminotransferase-like (Major domain)"/>
    <property type="match status" value="1"/>
</dbReference>
<dbReference type="CDD" id="cd00609">
    <property type="entry name" value="AAT_like"/>
    <property type="match status" value="1"/>
</dbReference>
<dbReference type="AlphaFoldDB" id="A0AB38YH01"/>
<dbReference type="InterPro" id="IPR004839">
    <property type="entry name" value="Aminotransferase_I/II_large"/>
</dbReference>
<dbReference type="GO" id="GO:0004069">
    <property type="term" value="F:L-aspartate:2-oxoglutarate aminotransferase activity"/>
    <property type="evidence" value="ECO:0007669"/>
    <property type="project" value="TreeGrafter"/>
</dbReference>
<evidence type="ECO:0000256" key="5">
    <source>
        <dbReference type="ARBA" id="ARBA00022679"/>
    </source>
</evidence>
<dbReference type="Gene3D" id="3.90.1150.10">
    <property type="entry name" value="Aspartate Aminotransferase, domain 1"/>
    <property type="match status" value="1"/>
</dbReference>